<evidence type="ECO:0000313" key="2">
    <source>
        <dbReference type="Proteomes" id="UP001458880"/>
    </source>
</evidence>
<evidence type="ECO:0000313" key="1">
    <source>
        <dbReference type="EMBL" id="KAK9745403.1"/>
    </source>
</evidence>
<dbReference type="Proteomes" id="UP001458880">
    <property type="component" value="Unassembled WGS sequence"/>
</dbReference>
<name>A0AAW1MGB2_POPJA</name>
<sequence>MKLKAAEELCCGLLSYSTMKRILRIMLLSGTVGYLETKEKFAKEFAKKFQNYPYTEDHAAFWHSWLSGNEGKICKRICEKISELSLMNWVRPILAKFVLELLATIRKIRSEPSQTF</sequence>
<gene>
    <name evidence="1" type="ORF">QE152_g7002</name>
</gene>
<proteinExistence type="predicted"/>
<comment type="caution">
    <text evidence="1">The sequence shown here is derived from an EMBL/GenBank/DDBJ whole genome shotgun (WGS) entry which is preliminary data.</text>
</comment>
<accession>A0AAW1MGB2</accession>
<organism evidence="1 2">
    <name type="scientific">Popillia japonica</name>
    <name type="common">Japanese beetle</name>
    <dbReference type="NCBI Taxonomy" id="7064"/>
    <lineage>
        <taxon>Eukaryota</taxon>
        <taxon>Metazoa</taxon>
        <taxon>Ecdysozoa</taxon>
        <taxon>Arthropoda</taxon>
        <taxon>Hexapoda</taxon>
        <taxon>Insecta</taxon>
        <taxon>Pterygota</taxon>
        <taxon>Neoptera</taxon>
        <taxon>Endopterygota</taxon>
        <taxon>Coleoptera</taxon>
        <taxon>Polyphaga</taxon>
        <taxon>Scarabaeiformia</taxon>
        <taxon>Scarabaeidae</taxon>
        <taxon>Rutelinae</taxon>
        <taxon>Popillia</taxon>
    </lineage>
</organism>
<dbReference type="AlphaFoldDB" id="A0AAW1MGB2"/>
<keyword evidence="2" id="KW-1185">Reference proteome</keyword>
<evidence type="ECO:0008006" key="3">
    <source>
        <dbReference type="Google" id="ProtNLM"/>
    </source>
</evidence>
<dbReference type="EMBL" id="JASPKY010000049">
    <property type="protein sequence ID" value="KAK9745403.1"/>
    <property type="molecule type" value="Genomic_DNA"/>
</dbReference>
<reference evidence="1 2" key="1">
    <citation type="journal article" date="2024" name="BMC Genomics">
        <title>De novo assembly and annotation of Popillia japonica's genome with initial clues to its potential as an invasive pest.</title>
        <authorList>
            <person name="Cucini C."/>
            <person name="Boschi S."/>
            <person name="Funari R."/>
            <person name="Cardaioli E."/>
            <person name="Iannotti N."/>
            <person name="Marturano G."/>
            <person name="Paoli F."/>
            <person name="Bruttini M."/>
            <person name="Carapelli A."/>
            <person name="Frati F."/>
            <person name="Nardi F."/>
        </authorList>
    </citation>
    <scope>NUCLEOTIDE SEQUENCE [LARGE SCALE GENOMIC DNA]</scope>
    <source>
        <strain evidence="1">DMR45628</strain>
    </source>
</reference>
<protein>
    <recommendedName>
        <fullName evidence="3">LAGLIDADG endonuclease</fullName>
    </recommendedName>
</protein>